<sequence length="80" mass="9329">MGKQMNALSLLGLLSRFVGMLIDFRGFLSYPRHEYFRRTLCNLLGNDIENGELPASELPFIAQVIENISYYNTKNYFQFK</sequence>
<dbReference type="InterPro" id="IPR003766">
    <property type="entry name" value="Uronate_isomerase"/>
</dbReference>
<dbReference type="UniPathway" id="UPA00246"/>
<dbReference type="InterPro" id="IPR032466">
    <property type="entry name" value="Metal_Hydrolase"/>
</dbReference>
<dbReference type="Pfam" id="PF02614">
    <property type="entry name" value="UxaC"/>
    <property type="match status" value="1"/>
</dbReference>
<dbReference type="GO" id="GO:0042840">
    <property type="term" value="P:D-glucuronate catabolic process"/>
    <property type="evidence" value="ECO:0007669"/>
    <property type="project" value="TreeGrafter"/>
</dbReference>
<comment type="catalytic activity">
    <reaction evidence="1">
        <text>D-glucuronate = D-fructuronate</text>
        <dbReference type="Rhea" id="RHEA:13049"/>
        <dbReference type="ChEBI" id="CHEBI:58720"/>
        <dbReference type="ChEBI" id="CHEBI:59863"/>
        <dbReference type="EC" id="5.3.1.12"/>
    </reaction>
</comment>
<dbReference type="GO" id="GO:0008880">
    <property type="term" value="F:glucuronate isomerase activity"/>
    <property type="evidence" value="ECO:0007669"/>
    <property type="project" value="UniProtKB-EC"/>
</dbReference>
<comment type="similarity">
    <text evidence="3">Belongs to the metallo-dependent hydrolases superfamily. Uronate isomerase family.</text>
</comment>
<dbReference type="GO" id="GO:0019698">
    <property type="term" value="P:D-galacturonate catabolic process"/>
    <property type="evidence" value="ECO:0007669"/>
    <property type="project" value="TreeGrafter"/>
</dbReference>
<proteinExistence type="inferred from homology"/>
<dbReference type="EMBL" id="CACRUT010000035">
    <property type="protein sequence ID" value="VYU70997.1"/>
    <property type="molecule type" value="Genomic_DNA"/>
</dbReference>
<dbReference type="SUPFAM" id="SSF51556">
    <property type="entry name" value="Metallo-dependent hydrolases"/>
    <property type="match status" value="1"/>
</dbReference>
<accession>A0A6N3H1L4</accession>
<evidence type="ECO:0000256" key="1">
    <source>
        <dbReference type="ARBA" id="ARBA00001165"/>
    </source>
</evidence>
<keyword evidence="6 7" id="KW-0413">Isomerase</keyword>
<dbReference type="PANTHER" id="PTHR30068">
    <property type="entry name" value="URONATE ISOMERASE"/>
    <property type="match status" value="1"/>
</dbReference>
<evidence type="ECO:0000256" key="5">
    <source>
        <dbReference type="ARBA" id="ARBA00020555"/>
    </source>
</evidence>
<gene>
    <name evidence="7" type="primary">uxaC_3</name>
    <name evidence="7" type="ORF">PCLFYP37_00800</name>
</gene>
<protein>
    <recommendedName>
        <fullName evidence="5">Uronate isomerase</fullName>
        <ecNumber evidence="4">5.3.1.12</ecNumber>
    </recommendedName>
</protein>
<evidence type="ECO:0000256" key="2">
    <source>
        <dbReference type="ARBA" id="ARBA00004892"/>
    </source>
</evidence>
<organism evidence="7">
    <name type="scientific">Paraprevotella clara</name>
    <dbReference type="NCBI Taxonomy" id="454154"/>
    <lineage>
        <taxon>Bacteria</taxon>
        <taxon>Pseudomonadati</taxon>
        <taxon>Bacteroidota</taxon>
        <taxon>Bacteroidia</taxon>
        <taxon>Bacteroidales</taxon>
        <taxon>Prevotellaceae</taxon>
        <taxon>Paraprevotella</taxon>
    </lineage>
</organism>
<evidence type="ECO:0000313" key="7">
    <source>
        <dbReference type="EMBL" id="VYU70997.1"/>
    </source>
</evidence>
<name>A0A6N3H1L4_9BACT</name>
<evidence type="ECO:0000256" key="6">
    <source>
        <dbReference type="ARBA" id="ARBA00023235"/>
    </source>
</evidence>
<dbReference type="EC" id="5.3.1.12" evidence="4"/>
<dbReference type="Gene3D" id="3.20.20.140">
    <property type="entry name" value="Metal-dependent hydrolases"/>
    <property type="match status" value="1"/>
</dbReference>
<comment type="pathway">
    <text evidence="2">Carbohydrate metabolism; pentose and glucuronate interconversion.</text>
</comment>
<dbReference type="PANTHER" id="PTHR30068:SF4">
    <property type="entry name" value="URONATE ISOMERASE"/>
    <property type="match status" value="1"/>
</dbReference>
<evidence type="ECO:0000256" key="4">
    <source>
        <dbReference type="ARBA" id="ARBA00012546"/>
    </source>
</evidence>
<dbReference type="AlphaFoldDB" id="A0A6N3H1L4"/>
<reference evidence="7" key="1">
    <citation type="submission" date="2019-11" db="EMBL/GenBank/DDBJ databases">
        <authorList>
            <person name="Feng L."/>
        </authorList>
    </citation>
    <scope>NUCLEOTIDE SEQUENCE</scope>
    <source>
        <strain evidence="7">PclaraLFYP37</strain>
    </source>
</reference>
<evidence type="ECO:0000256" key="3">
    <source>
        <dbReference type="ARBA" id="ARBA00008397"/>
    </source>
</evidence>